<feature type="domain" description="Protein kinase" evidence="5">
    <location>
        <begin position="1"/>
        <end position="108"/>
    </location>
</feature>
<dbReference type="Gene3D" id="3.30.200.20">
    <property type="entry name" value="Phosphorylase Kinase, domain 1"/>
    <property type="match status" value="1"/>
</dbReference>
<keyword evidence="7" id="KW-1185">Reference proteome</keyword>
<name>A0ABT6FEG5_9BACT</name>
<evidence type="ECO:0000313" key="7">
    <source>
        <dbReference type="Proteomes" id="UP001216907"/>
    </source>
</evidence>
<dbReference type="GO" id="GO:0016301">
    <property type="term" value="F:kinase activity"/>
    <property type="evidence" value="ECO:0007669"/>
    <property type="project" value="UniProtKB-KW"/>
</dbReference>
<dbReference type="SUPFAM" id="SSF56112">
    <property type="entry name" value="Protein kinase-like (PK-like)"/>
    <property type="match status" value="1"/>
</dbReference>
<keyword evidence="3 6" id="KW-0418">Kinase</keyword>
<dbReference type="InterPro" id="IPR000719">
    <property type="entry name" value="Prot_kinase_dom"/>
</dbReference>
<dbReference type="RefSeq" id="WP_277864369.1">
    <property type="nucleotide sequence ID" value="NZ_JARRAG010000002.1"/>
</dbReference>
<dbReference type="PANTHER" id="PTHR43289">
    <property type="entry name" value="MITOGEN-ACTIVATED PROTEIN KINASE KINASE KINASE 20-RELATED"/>
    <property type="match status" value="1"/>
</dbReference>
<evidence type="ECO:0000256" key="3">
    <source>
        <dbReference type="ARBA" id="ARBA00022777"/>
    </source>
</evidence>
<accession>A0ABT6FEG5</accession>
<evidence type="ECO:0000259" key="5">
    <source>
        <dbReference type="PROSITE" id="PS50011"/>
    </source>
</evidence>
<dbReference type="InterPro" id="IPR011009">
    <property type="entry name" value="Kinase-like_dom_sf"/>
</dbReference>
<dbReference type="Proteomes" id="UP001216907">
    <property type="component" value="Unassembled WGS sequence"/>
</dbReference>
<proteinExistence type="predicted"/>
<reference evidence="6 7" key="1">
    <citation type="submission" date="2023-03" db="EMBL/GenBank/DDBJ databases">
        <title>Paludisphaera mucosa sp. nov. a novel planctomycete from northern fen.</title>
        <authorList>
            <person name="Ivanova A."/>
        </authorList>
    </citation>
    <scope>NUCLEOTIDE SEQUENCE [LARGE SCALE GENOMIC DNA]</scope>
    <source>
        <strain evidence="6 7">Pla2</strain>
    </source>
</reference>
<keyword evidence="4" id="KW-0067">ATP-binding</keyword>
<gene>
    <name evidence="6" type="ORF">PZE19_19025</name>
</gene>
<evidence type="ECO:0000256" key="4">
    <source>
        <dbReference type="ARBA" id="ARBA00022840"/>
    </source>
</evidence>
<dbReference type="PROSITE" id="PS50011">
    <property type="entry name" value="PROTEIN_KINASE_DOM"/>
    <property type="match status" value="1"/>
</dbReference>
<evidence type="ECO:0000256" key="2">
    <source>
        <dbReference type="ARBA" id="ARBA00022741"/>
    </source>
</evidence>
<evidence type="ECO:0000256" key="1">
    <source>
        <dbReference type="ARBA" id="ARBA00022679"/>
    </source>
</evidence>
<evidence type="ECO:0000313" key="6">
    <source>
        <dbReference type="EMBL" id="MDG3005884.1"/>
    </source>
</evidence>
<dbReference type="Pfam" id="PF00069">
    <property type="entry name" value="Pkinase"/>
    <property type="match status" value="1"/>
</dbReference>
<keyword evidence="2" id="KW-0547">Nucleotide-binding</keyword>
<dbReference type="PANTHER" id="PTHR43289:SF34">
    <property type="entry name" value="SERINE_THREONINE-PROTEIN KINASE YBDM-RELATED"/>
    <property type="match status" value="1"/>
</dbReference>
<keyword evidence="1" id="KW-0808">Transferase</keyword>
<comment type="caution">
    <text evidence="6">The sequence shown here is derived from an EMBL/GenBank/DDBJ whole genome shotgun (WGS) entry which is preliminary data.</text>
</comment>
<dbReference type="EMBL" id="JARRAG010000002">
    <property type="protein sequence ID" value="MDG3005884.1"/>
    <property type="molecule type" value="Genomic_DNA"/>
</dbReference>
<protein>
    <submittedName>
        <fullName evidence="6">Protein kinase</fullName>
    </submittedName>
</protein>
<sequence length="108" mass="12219">MRGLLGRGGMGVVYRAMQTSLHRPVTLTIRGDATDSDEQRRRFRKEAEIAAGFDHPNIVTVYEVGEHDGQPYLAMRLIEGEGLDRRLPAYAEDQPAAVRLVKCERRRP</sequence>
<organism evidence="6 7">
    <name type="scientific">Paludisphaera mucosa</name>
    <dbReference type="NCBI Taxonomy" id="3030827"/>
    <lineage>
        <taxon>Bacteria</taxon>
        <taxon>Pseudomonadati</taxon>
        <taxon>Planctomycetota</taxon>
        <taxon>Planctomycetia</taxon>
        <taxon>Isosphaerales</taxon>
        <taxon>Isosphaeraceae</taxon>
        <taxon>Paludisphaera</taxon>
    </lineage>
</organism>